<name>A0A396I360_MEDTR</name>
<gene>
    <name evidence="2" type="ORF">MtrunA17_Chr4g0011031</name>
</gene>
<dbReference type="GO" id="GO:0046872">
    <property type="term" value="F:metal ion binding"/>
    <property type="evidence" value="ECO:0007669"/>
    <property type="project" value="InterPro"/>
</dbReference>
<sequence length="82" mass="9764">MIKQFTFRYMQRSRNMTTIFKFAYIMIICVFLLNIAAQEIENGIHPCKKNEDCNHMCVMPGLPWCHENNLCFCYENAYGNTR</sequence>
<evidence type="ECO:0000313" key="2">
    <source>
        <dbReference type="EMBL" id="RHN59231.1"/>
    </source>
</evidence>
<dbReference type="InterPro" id="IPR009810">
    <property type="entry name" value="Nodulin_late_dom"/>
</dbReference>
<comment type="caution">
    <text evidence="2">The sequence shown here is derived from an EMBL/GenBank/DDBJ whole genome shotgun (WGS) entry which is preliminary data.</text>
</comment>
<protein>
    <submittedName>
        <fullName evidence="2">Putative Late nodulin</fullName>
    </submittedName>
</protein>
<evidence type="ECO:0000259" key="1">
    <source>
        <dbReference type="Pfam" id="PF07127"/>
    </source>
</evidence>
<feature type="domain" description="Late nodulin" evidence="1">
    <location>
        <begin position="16"/>
        <end position="68"/>
    </location>
</feature>
<dbReference type="Proteomes" id="UP000265566">
    <property type="component" value="Chromosome 4"/>
</dbReference>
<reference evidence="3" key="1">
    <citation type="journal article" date="2018" name="Nat. Plants">
        <title>Whole-genome landscape of Medicago truncatula symbiotic genes.</title>
        <authorList>
            <person name="Pecrix Y."/>
            <person name="Staton S.E."/>
            <person name="Sallet E."/>
            <person name="Lelandais-Briere C."/>
            <person name="Moreau S."/>
            <person name="Carrere S."/>
            <person name="Blein T."/>
            <person name="Jardinaud M.F."/>
            <person name="Latrasse D."/>
            <person name="Zouine M."/>
            <person name="Zahm M."/>
            <person name="Kreplak J."/>
            <person name="Mayjonade B."/>
            <person name="Satge C."/>
            <person name="Perez M."/>
            <person name="Cauet S."/>
            <person name="Marande W."/>
            <person name="Chantry-Darmon C."/>
            <person name="Lopez-Roques C."/>
            <person name="Bouchez O."/>
            <person name="Berard A."/>
            <person name="Debelle F."/>
            <person name="Munos S."/>
            <person name="Bendahmane A."/>
            <person name="Berges H."/>
            <person name="Niebel A."/>
            <person name="Buitink J."/>
            <person name="Frugier F."/>
            <person name="Benhamed M."/>
            <person name="Crespi M."/>
            <person name="Gouzy J."/>
            <person name="Gamas P."/>
        </authorList>
    </citation>
    <scope>NUCLEOTIDE SEQUENCE [LARGE SCALE GENOMIC DNA]</scope>
    <source>
        <strain evidence="3">cv. Jemalong A17</strain>
    </source>
</reference>
<dbReference type="Pfam" id="PF07127">
    <property type="entry name" value="Nodulin_late"/>
    <property type="match status" value="1"/>
</dbReference>
<dbReference type="AlphaFoldDB" id="A0A396I360"/>
<organism evidence="2 3">
    <name type="scientific">Medicago truncatula</name>
    <name type="common">Barrel medic</name>
    <name type="synonym">Medicago tribuloides</name>
    <dbReference type="NCBI Taxonomy" id="3880"/>
    <lineage>
        <taxon>Eukaryota</taxon>
        <taxon>Viridiplantae</taxon>
        <taxon>Streptophyta</taxon>
        <taxon>Embryophyta</taxon>
        <taxon>Tracheophyta</taxon>
        <taxon>Spermatophyta</taxon>
        <taxon>Magnoliopsida</taxon>
        <taxon>eudicotyledons</taxon>
        <taxon>Gunneridae</taxon>
        <taxon>Pentapetalae</taxon>
        <taxon>rosids</taxon>
        <taxon>fabids</taxon>
        <taxon>Fabales</taxon>
        <taxon>Fabaceae</taxon>
        <taxon>Papilionoideae</taxon>
        <taxon>50 kb inversion clade</taxon>
        <taxon>NPAAA clade</taxon>
        <taxon>Hologalegina</taxon>
        <taxon>IRL clade</taxon>
        <taxon>Trifolieae</taxon>
        <taxon>Medicago</taxon>
    </lineage>
</organism>
<evidence type="ECO:0000313" key="3">
    <source>
        <dbReference type="Proteomes" id="UP000265566"/>
    </source>
</evidence>
<dbReference type="Gramene" id="rna21233">
    <property type="protein sequence ID" value="RHN59231.1"/>
    <property type="gene ID" value="gene21233"/>
</dbReference>
<accession>A0A396I360</accession>
<dbReference type="EMBL" id="PSQE01000004">
    <property type="protein sequence ID" value="RHN59231.1"/>
    <property type="molecule type" value="Genomic_DNA"/>
</dbReference>
<proteinExistence type="predicted"/>